<proteinExistence type="predicted"/>
<dbReference type="Proteomes" id="UP001152561">
    <property type="component" value="Unassembled WGS sequence"/>
</dbReference>
<reference evidence="3" key="1">
    <citation type="journal article" date="2023" name="Proc. Natl. Acad. Sci. U.S.A.">
        <title>Genomic and structural basis for evolution of tropane alkaloid biosynthesis.</title>
        <authorList>
            <person name="Wanga Y.-J."/>
            <person name="Taina T."/>
            <person name="Yua J.-Y."/>
            <person name="Lia J."/>
            <person name="Xua B."/>
            <person name="Chenc J."/>
            <person name="D'Auriad J.C."/>
            <person name="Huanga J.-P."/>
            <person name="Huanga S.-X."/>
        </authorList>
    </citation>
    <scope>NUCLEOTIDE SEQUENCE [LARGE SCALE GENOMIC DNA]</scope>
    <source>
        <strain evidence="3">cv. KIB-2019</strain>
    </source>
</reference>
<accession>A0A9Q1RM38</accession>
<feature type="region of interest" description="Disordered" evidence="1">
    <location>
        <begin position="123"/>
        <end position="165"/>
    </location>
</feature>
<evidence type="ECO:0000313" key="2">
    <source>
        <dbReference type="EMBL" id="KAJ8567343.1"/>
    </source>
</evidence>
<keyword evidence="3" id="KW-1185">Reference proteome</keyword>
<dbReference type="AlphaFoldDB" id="A0A9Q1RM38"/>
<feature type="compositionally biased region" description="Gly residues" evidence="1">
    <location>
        <begin position="138"/>
        <end position="165"/>
    </location>
</feature>
<protein>
    <submittedName>
        <fullName evidence="2">Uncharacterized protein</fullName>
    </submittedName>
</protein>
<sequence>MKQWPVKNIFSTEDERLLLDLEGLAFEPVPEHSQSQRISDVFFCTQAPKADVGQSNRGDSESKNDDMKKELESFRVHVDSKFTEILLDIVDLKMKDEKDDAFAYSGGLYTNCVDLNMDDNQGVCEGDENVKDVTPNDGVGGGDSSKEVGGGGVADGIGGGEGHDS</sequence>
<evidence type="ECO:0000313" key="3">
    <source>
        <dbReference type="Proteomes" id="UP001152561"/>
    </source>
</evidence>
<name>A0A9Q1RM38_9SOLA</name>
<gene>
    <name evidence="2" type="ORF">K7X08_019551</name>
</gene>
<dbReference type="OrthoDB" id="1328470at2759"/>
<organism evidence="2 3">
    <name type="scientific">Anisodus acutangulus</name>
    <dbReference type="NCBI Taxonomy" id="402998"/>
    <lineage>
        <taxon>Eukaryota</taxon>
        <taxon>Viridiplantae</taxon>
        <taxon>Streptophyta</taxon>
        <taxon>Embryophyta</taxon>
        <taxon>Tracheophyta</taxon>
        <taxon>Spermatophyta</taxon>
        <taxon>Magnoliopsida</taxon>
        <taxon>eudicotyledons</taxon>
        <taxon>Gunneridae</taxon>
        <taxon>Pentapetalae</taxon>
        <taxon>asterids</taxon>
        <taxon>lamiids</taxon>
        <taxon>Solanales</taxon>
        <taxon>Solanaceae</taxon>
        <taxon>Solanoideae</taxon>
        <taxon>Hyoscyameae</taxon>
        <taxon>Anisodus</taxon>
    </lineage>
</organism>
<dbReference type="EMBL" id="JAJAGQ010000003">
    <property type="protein sequence ID" value="KAJ8567343.1"/>
    <property type="molecule type" value="Genomic_DNA"/>
</dbReference>
<evidence type="ECO:0000256" key="1">
    <source>
        <dbReference type="SAM" id="MobiDB-lite"/>
    </source>
</evidence>
<comment type="caution">
    <text evidence="2">The sequence shown here is derived from an EMBL/GenBank/DDBJ whole genome shotgun (WGS) entry which is preliminary data.</text>
</comment>